<dbReference type="SUPFAM" id="SSF110849">
    <property type="entry name" value="ParB/Sulfiredoxin"/>
    <property type="match status" value="1"/>
</dbReference>
<dbReference type="GO" id="GO:0005694">
    <property type="term" value="C:chromosome"/>
    <property type="evidence" value="ECO:0007669"/>
    <property type="project" value="TreeGrafter"/>
</dbReference>
<dbReference type="InterPro" id="IPR041468">
    <property type="entry name" value="HTH_ParB/Spo0J"/>
</dbReference>
<reference evidence="5" key="1">
    <citation type="submission" date="2018-05" db="EMBL/GenBank/DDBJ databases">
        <authorList>
            <person name="Lanie J.A."/>
            <person name="Ng W.-L."/>
            <person name="Kazmierczak K.M."/>
            <person name="Andrzejewski T.M."/>
            <person name="Davidsen T.M."/>
            <person name="Wayne K.J."/>
            <person name="Tettelin H."/>
            <person name="Glass J.I."/>
            <person name="Rusch D."/>
            <person name="Podicherti R."/>
            <person name="Tsui H.-C.T."/>
            <person name="Winkler M.E."/>
        </authorList>
    </citation>
    <scope>NUCLEOTIDE SEQUENCE</scope>
</reference>
<sequence>MGKGLEALIQPYSAEKIPDHHGVDKISIRSIKPNPHQPRQKFDETSLEELTASIKEKGILTPITVQKEGNQFILIAGERRLRASKKAGLKKIPVYIIDVADDAEMIEMALIENIQRENLNPIEEAEAYIYLNNRFKLSQEKIAKSVGKKRATISNSLRLLTLPREIKESIRNGRLSAGHGRAILMMKTHNSMIGLWKKIIKGKMSVRAAEDWAKEKTSKKLELRKKVIRKVSPQIKRLEDELISILGTKVRIIYKKGSGSIEVSYFSDDDLERITEMIRSLE</sequence>
<dbReference type="CDD" id="cd16393">
    <property type="entry name" value="SPO0J_N"/>
    <property type="match status" value="1"/>
</dbReference>
<dbReference type="InterPro" id="IPR057240">
    <property type="entry name" value="ParB_dimer_C"/>
</dbReference>
<dbReference type="Pfam" id="PF02195">
    <property type="entry name" value="ParB_N"/>
    <property type="match status" value="1"/>
</dbReference>
<dbReference type="FunFam" id="1.10.10.2830:FF:000001">
    <property type="entry name" value="Chromosome partitioning protein ParB"/>
    <property type="match status" value="1"/>
</dbReference>
<protein>
    <recommendedName>
        <fullName evidence="4">ParB-like N-terminal domain-containing protein</fullName>
    </recommendedName>
</protein>
<dbReference type="FunFam" id="3.90.1530.30:FF:000001">
    <property type="entry name" value="Chromosome partitioning protein ParB"/>
    <property type="match status" value="1"/>
</dbReference>
<keyword evidence="2" id="KW-0159">Chromosome partition</keyword>
<dbReference type="InterPro" id="IPR050336">
    <property type="entry name" value="Chromosome_partition/occlusion"/>
</dbReference>
<dbReference type="Pfam" id="PF17762">
    <property type="entry name" value="HTH_ParB"/>
    <property type="match status" value="1"/>
</dbReference>
<dbReference type="InterPro" id="IPR036086">
    <property type="entry name" value="ParB/Sulfiredoxin_sf"/>
</dbReference>
<dbReference type="GO" id="GO:0007059">
    <property type="term" value="P:chromosome segregation"/>
    <property type="evidence" value="ECO:0007669"/>
    <property type="project" value="UniProtKB-KW"/>
</dbReference>
<evidence type="ECO:0000256" key="3">
    <source>
        <dbReference type="ARBA" id="ARBA00023125"/>
    </source>
</evidence>
<dbReference type="InterPro" id="IPR003115">
    <property type="entry name" value="ParB_N"/>
</dbReference>
<organism evidence="5">
    <name type="scientific">marine metagenome</name>
    <dbReference type="NCBI Taxonomy" id="408172"/>
    <lineage>
        <taxon>unclassified sequences</taxon>
        <taxon>metagenomes</taxon>
        <taxon>ecological metagenomes</taxon>
    </lineage>
</organism>
<evidence type="ECO:0000313" key="5">
    <source>
        <dbReference type="EMBL" id="SVA08764.1"/>
    </source>
</evidence>
<name>A0A381SZC8_9ZZZZ</name>
<dbReference type="NCBIfam" id="TIGR00180">
    <property type="entry name" value="parB_part"/>
    <property type="match status" value="1"/>
</dbReference>
<comment type="similarity">
    <text evidence="1">Belongs to the ParB family.</text>
</comment>
<evidence type="ECO:0000259" key="4">
    <source>
        <dbReference type="SMART" id="SM00470"/>
    </source>
</evidence>
<keyword evidence="3" id="KW-0238">DNA-binding</keyword>
<dbReference type="PANTHER" id="PTHR33375:SF1">
    <property type="entry name" value="CHROMOSOME-PARTITIONING PROTEIN PARB-RELATED"/>
    <property type="match status" value="1"/>
</dbReference>
<dbReference type="Pfam" id="PF23552">
    <property type="entry name" value="ParB_C"/>
    <property type="match status" value="1"/>
</dbReference>
<dbReference type="InterPro" id="IPR004437">
    <property type="entry name" value="ParB/RepB/Spo0J"/>
</dbReference>
<dbReference type="Gene3D" id="1.10.10.2830">
    <property type="match status" value="1"/>
</dbReference>
<dbReference type="PANTHER" id="PTHR33375">
    <property type="entry name" value="CHROMOSOME-PARTITIONING PROTEIN PARB-RELATED"/>
    <property type="match status" value="1"/>
</dbReference>
<evidence type="ECO:0000256" key="1">
    <source>
        <dbReference type="ARBA" id="ARBA00006295"/>
    </source>
</evidence>
<evidence type="ECO:0000256" key="2">
    <source>
        <dbReference type="ARBA" id="ARBA00022829"/>
    </source>
</evidence>
<dbReference type="GO" id="GO:0003677">
    <property type="term" value="F:DNA binding"/>
    <property type="evidence" value="ECO:0007669"/>
    <property type="project" value="UniProtKB-KW"/>
</dbReference>
<accession>A0A381SZC8</accession>
<gene>
    <name evidence="5" type="ORF">METZ01_LOCUS61618</name>
</gene>
<dbReference type="AlphaFoldDB" id="A0A381SZC8"/>
<dbReference type="SMART" id="SM00470">
    <property type="entry name" value="ParB"/>
    <property type="match status" value="1"/>
</dbReference>
<feature type="domain" description="ParB-like N-terminal" evidence="4">
    <location>
        <begin position="24"/>
        <end position="114"/>
    </location>
</feature>
<dbReference type="GO" id="GO:0045881">
    <property type="term" value="P:positive regulation of sporulation resulting in formation of a cellular spore"/>
    <property type="evidence" value="ECO:0007669"/>
    <property type="project" value="TreeGrafter"/>
</dbReference>
<dbReference type="Gene3D" id="3.90.1530.30">
    <property type="match status" value="1"/>
</dbReference>
<dbReference type="EMBL" id="UINC01003727">
    <property type="protein sequence ID" value="SVA08764.1"/>
    <property type="molecule type" value="Genomic_DNA"/>
</dbReference>
<proteinExistence type="inferred from homology"/>